<sequence>MTSRCDARRIASRVVRRPPAASRAAAGAGRRWNVACARRDASGADATREPGAESERR</sequence>
<gene>
    <name evidence="2" type="ORF">C7S16_6714</name>
</gene>
<evidence type="ECO:0000256" key="1">
    <source>
        <dbReference type="SAM" id="MobiDB-lite"/>
    </source>
</evidence>
<dbReference type="AlphaFoldDB" id="A0AAW9CXF6"/>
<proteinExistence type="predicted"/>
<feature type="region of interest" description="Disordered" evidence="1">
    <location>
        <begin position="1"/>
        <end position="31"/>
    </location>
</feature>
<feature type="compositionally biased region" description="Low complexity" evidence="1">
    <location>
        <begin position="17"/>
        <end position="31"/>
    </location>
</feature>
<organism evidence="2 3">
    <name type="scientific">Burkholderia thailandensis</name>
    <dbReference type="NCBI Taxonomy" id="57975"/>
    <lineage>
        <taxon>Bacteria</taxon>
        <taxon>Pseudomonadati</taxon>
        <taxon>Pseudomonadota</taxon>
        <taxon>Betaproteobacteria</taxon>
        <taxon>Burkholderiales</taxon>
        <taxon>Burkholderiaceae</taxon>
        <taxon>Burkholderia</taxon>
        <taxon>pseudomallei group</taxon>
    </lineage>
</organism>
<dbReference type="Proteomes" id="UP001272137">
    <property type="component" value="Unassembled WGS sequence"/>
</dbReference>
<reference evidence="2" key="1">
    <citation type="submission" date="2018-08" db="EMBL/GenBank/DDBJ databases">
        <title>Identification of Burkholderia cepacia strains that express a Burkholderia pseudomallei-like capsular polysaccharide.</title>
        <authorList>
            <person name="Burtnick M.N."/>
            <person name="Vongsouvath M."/>
            <person name="Newton P."/>
            <person name="Wuthiekanun V."/>
            <person name="Limmathurotsakul D."/>
            <person name="Brett P.J."/>
            <person name="Chantratita N."/>
            <person name="Dance D.A."/>
        </authorList>
    </citation>
    <scope>NUCLEOTIDE SEQUENCE</scope>
    <source>
        <strain evidence="2">SBXCC001</strain>
    </source>
</reference>
<comment type="caution">
    <text evidence="2">The sequence shown here is derived from an EMBL/GenBank/DDBJ whole genome shotgun (WGS) entry which is preliminary data.</text>
</comment>
<name>A0AAW9CXF6_BURTH</name>
<evidence type="ECO:0000313" key="2">
    <source>
        <dbReference type="EMBL" id="MDW9253517.1"/>
    </source>
</evidence>
<evidence type="ECO:0000313" key="3">
    <source>
        <dbReference type="Proteomes" id="UP001272137"/>
    </source>
</evidence>
<accession>A0AAW9CXF6</accession>
<dbReference type="EMBL" id="QXCT01000001">
    <property type="protein sequence ID" value="MDW9253517.1"/>
    <property type="molecule type" value="Genomic_DNA"/>
</dbReference>
<protein>
    <submittedName>
        <fullName evidence="2">Uncharacterized protein</fullName>
    </submittedName>
</protein>